<protein>
    <submittedName>
        <fullName evidence="6">MBL fold metallo-hydrolase</fullName>
    </submittedName>
</protein>
<dbReference type="Pfam" id="PF00753">
    <property type="entry name" value="Lactamase_B"/>
    <property type="match status" value="1"/>
</dbReference>
<comment type="similarity">
    <text evidence="1">Belongs to the metallo-beta-lactamase superfamily.</text>
</comment>
<proteinExistence type="inferred from homology"/>
<evidence type="ECO:0000259" key="5">
    <source>
        <dbReference type="SMART" id="SM00849"/>
    </source>
</evidence>
<reference evidence="6 7" key="1">
    <citation type="submission" date="2018-08" db="EMBL/GenBank/DDBJ databases">
        <title>Fibrisoma montanum sp. nov., isolated from Danxia mountain soil.</title>
        <authorList>
            <person name="Huang Y."/>
        </authorList>
    </citation>
    <scope>NUCLEOTIDE SEQUENCE [LARGE SCALE GENOMIC DNA]</scope>
    <source>
        <strain evidence="6 7">HYT19</strain>
    </source>
</reference>
<evidence type="ECO:0000256" key="2">
    <source>
        <dbReference type="ARBA" id="ARBA00022723"/>
    </source>
</evidence>
<dbReference type="AlphaFoldDB" id="A0A418M1H9"/>
<evidence type="ECO:0000313" key="6">
    <source>
        <dbReference type="EMBL" id="RIV19355.1"/>
    </source>
</evidence>
<dbReference type="GO" id="GO:0046872">
    <property type="term" value="F:metal ion binding"/>
    <property type="evidence" value="ECO:0007669"/>
    <property type="project" value="UniProtKB-KW"/>
</dbReference>
<dbReference type="InterPro" id="IPR036866">
    <property type="entry name" value="RibonucZ/Hydroxyglut_hydro"/>
</dbReference>
<keyword evidence="3 6" id="KW-0378">Hydrolase</keyword>
<dbReference type="OrthoDB" id="9802897at2"/>
<dbReference type="InterPro" id="IPR051013">
    <property type="entry name" value="MBL_superfamily_lactonases"/>
</dbReference>
<dbReference type="Gene3D" id="3.60.15.10">
    <property type="entry name" value="Ribonuclease Z/Hydroxyacylglutathione hydrolase-like"/>
    <property type="match status" value="1"/>
</dbReference>
<dbReference type="RefSeq" id="WP_119670458.1">
    <property type="nucleotide sequence ID" value="NZ_QXED01000008.1"/>
</dbReference>
<dbReference type="SMART" id="SM00849">
    <property type="entry name" value="Lactamase_B"/>
    <property type="match status" value="1"/>
</dbReference>
<evidence type="ECO:0000256" key="4">
    <source>
        <dbReference type="ARBA" id="ARBA00022833"/>
    </source>
</evidence>
<evidence type="ECO:0000256" key="3">
    <source>
        <dbReference type="ARBA" id="ARBA00022801"/>
    </source>
</evidence>
<name>A0A418M1H9_9BACT</name>
<dbReference type="InterPro" id="IPR001279">
    <property type="entry name" value="Metallo-B-lactamas"/>
</dbReference>
<gene>
    <name evidence="6" type="ORF">DYU11_24940</name>
</gene>
<keyword evidence="2" id="KW-0479">Metal-binding</keyword>
<comment type="caution">
    <text evidence="6">The sequence shown here is derived from an EMBL/GenBank/DDBJ whole genome shotgun (WGS) entry which is preliminary data.</text>
</comment>
<dbReference type="Proteomes" id="UP000283523">
    <property type="component" value="Unassembled WGS sequence"/>
</dbReference>
<dbReference type="SUPFAM" id="SSF56281">
    <property type="entry name" value="Metallo-hydrolase/oxidoreductase"/>
    <property type="match status" value="1"/>
</dbReference>
<sequence length="283" mass="31912">MHFQTLDTGLFKLDGGAMFGVVPKPLWSKLNSADEQNRCTWAMRCLLYEPDNSTANRRLLVVDTGIGDKQDAKFFGHYAPDRSHSLLGSIQAAGYAETDVTDVLLTHLHFDHVGGAVKRVGDRLVPVFPNATYWTHSAHWNWATQPNPREKASFLSENIKPLQESGQLQFLNQQPFPYDKVALVYVDGHTEKMTLPIIHVKGRLVAYVADLIPSSAHVPLPYVMSYDVRPLLTMDEKAQLLKRAADEDWILVFEHDPVIEAATVEHTDKGVRIREKGRLVDFL</sequence>
<organism evidence="6 7">
    <name type="scientific">Fibrisoma montanum</name>
    <dbReference type="NCBI Taxonomy" id="2305895"/>
    <lineage>
        <taxon>Bacteria</taxon>
        <taxon>Pseudomonadati</taxon>
        <taxon>Bacteroidota</taxon>
        <taxon>Cytophagia</taxon>
        <taxon>Cytophagales</taxon>
        <taxon>Spirosomataceae</taxon>
        <taxon>Fibrisoma</taxon>
    </lineage>
</organism>
<dbReference type="PANTHER" id="PTHR42978">
    <property type="entry name" value="QUORUM-QUENCHING LACTONASE YTNP-RELATED-RELATED"/>
    <property type="match status" value="1"/>
</dbReference>
<dbReference type="EMBL" id="QXED01000008">
    <property type="protein sequence ID" value="RIV19355.1"/>
    <property type="molecule type" value="Genomic_DNA"/>
</dbReference>
<dbReference type="GO" id="GO:0016787">
    <property type="term" value="F:hydrolase activity"/>
    <property type="evidence" value="ECO:0007669"/>
    <property type="project" value="UniProtKB-KW"/>
</dbReference>
<evidence type="ECO:0000256" key="1">
    <source>
        <dbReference type="ARBA" id="ARBA00007749"/>
    </source>
</evidence>
<keyword evidence="4" id="KW-0862">Zinc</keyword>
<dbReference type="CDD" id="cd16281">
    <property type="entry name" value="metallo-hydrolase-like_MBL-fold"/>
    <property type="match status" value="1"/>
</dbReference>
<dbReference type="PANTHER" id="PTHR42978:SF6">
    <property type="entry name" value="QUORUM-QUENCHING LACTONASE YTNP-RELATED"/>
    <property type="match status" value="1"/>
</dbReference>
<evidence type="ECO:0000313" key="7">
    <source>
        <dbReference type="Proteomes" id="UP000283523"/>
    </source>
</evidence>
<accession>A0A418M1H9</accession>
<keyword evidence="7" id="KW-1185">Reference proteome</keyword>
<feature type="domain" description="Metallo-beta-lactamase" evidence="5">
    <location>
        <begin position="42"/>
        <end position="255"/>
    </location>
</feature>